<organism evidence="1">
    <name type="scientific">Singulisphaera sp. Ch08</name>
    <dbReference type="NCBI Taxonomy" id="3120278"/>
    <lineage>
        <taxon>Bacteria</taxon>
        <taxon>Pseudomonadati</taxon>
        <taxon>Planctomycetota</taxon>
        <taxon>Planctomycetia</taxon>
        <taxon>Isosphaerales</taxon>
        <taxon>Isosphaeraceae</taxon>
        <taxon>Singulisphaera</taxon>
    </lineage>
</organism>
<accession>A0AAU7CBX4</accession>
<reference evidence="1" key="1">
    <citation type="submission" date="2024-05" db="EMBL/GenBank/DDBJ databases">
        <title>Planctomycetes of the genus Singulisphaera possess chitinolytic capabilities.</title>
        <authorList>
            <person name="Ivanova A."/>
        </authorList>
    </citation>
    <scope>NUCLEOTIDE SEQUENCE</scope>
    <source>
        <strain evidence="1">Ch08T</strain>
    </source>
</reference>
<protein>
    <submittedName>
        <fullName evidence="1">Uncharacterized protein</fullName>
    </submittedName>
</protein>
<dbReference type="RefSeq" id="WP_406695393.1">
    <property type="nucleotide sequence ID" value="NZ_CP155447.1"/>
</dbReference>
<proteinExistence type="predicted"/>
<sequence length="168" mass="18713">MIGGPYLHASLVTNFTQFGEGKLFGESKWGRDHFKRYARLYRPSFMLCWSPWARGFCRSNPDLVEVLDDDGTLLFARVHGFAGDAIEGTAQVDASPGRLVVRDCQPGVDGTVVLRYHSVPCLRTEPPTRWDPVFLEQDPTPFIRLHPTGGSVALEIRFPPDKGRGPGN</sequence>
<name>A0AAU7CBX4_9BACT</name>
<dbReference type="EMBL" id="CP155447">
    <property type="protein sequence ID" value="XBH02652.1"/>
    <property type="molecule type" value="Genomic_DNA"/>
</dbReference>
<dbReference type="AlphaFoldDB" id="A0AAU7CBX4"/>
<evidence type="ECO:0000313" key="1">
    <source>
        <dbReference type="EMBL" id="XBH02652.1"/>
    </source>
</evidence>
<gene>
    <name evidence="1" type="ORF">V5E97_30660</name>
</gene>